<sequence length="37" mass="4586">MRFVLQLELFRVSILLFFDNVNFLWNTSIIIYCLKFK</sequence>
<accession>A0A0G4JZU0</accession>
<proteinExistence type="predicted"/>
<dbReference type="Proteomes" id="UP000044377">
    <property type="component" value="Unassembled WGS sequence"/>
</dbReference>
<name>A0A0G4JZU0_9GAMM</name>
<evidence type="ECO:0000313" key="3">
    <source>
        <dbReference type="Proteomes" id="UP000044377"/>
    </source>
</evidence>
<protein>
    <submittedName>
        <fullName evidence="2">Uncharacterized protein</fullName>
    </submittedName>
</protein>
<keyword evidence="1" id="KW-0812">Transmembrane</keyword>
<keyword evidence="3" id="KW-1185">Reference proteome</keyword>
<keyword evidence="1" id="KW-0472">Membrane</keyword>
<gene>
    <name evidence="2" type="ORF">BN1221_03878</name>
</gene>
<organism evidence="2 3">
    <name type="scientific">Brenneria goodwinii</name>
    <dbReference type="NCBI Taxonomy" id="1109412"/>
    <lineage>
        <taxon>Bacteria</taxon>
        <taxon>Pseudomonadati</taxon>
        <taxon>Pseudomonadota</taxon>
        <taxon>Gammaproteobacteria</taxon>
        <taxon>Enterobacterales</taxon>
        <taxon>Pectobacteriaceae</taxon>
        <taxon>Brenneria</taxon>
    </lineage>
</organism>
<evidence type="ECO:0000313" key="2">
    <source>
        <dbReference type="EMBL" id="CPR19646.1"/>
    </source>
</evidence>
<feature type="transmembrane region" description="Helical" evidence="1">
    <location>
        <begin position="12"/>
        <end position="34"/>
    </location>
</feature>
<keyword evidence="1" id="KW-1133">Transmembrane helix</keyword>
<dbReference type="AlphaFoldDB" id="A0A0G4JZU0"/>
<dbReference type="EMBL" id="CGIG01000001">
    <property type="protein sequence ID" value="CPR19646.1"/>
    <property type="molecule type" value="Genomic_DNA"/>
</dbReference>
<evidence type="ECO:0000256" key="1">
    <source>
        <dbReference type="SAM" id="Phobius"/>
    </source>
</evidence>
<reference evidence="3" key="1">
    <citation type="submission" date="2015-01" db="EMBL/GenBank/DDBJ databases">
        <authorList>
            <person name="Paterson Steve"/>
        </authorList>
    </citation>
    <scope>NUCLEOTIDE SEQUENCE [LARGE SCALE GENOMIC DNA]</scope>
    <source>
        <strain evidence="3">OBR1</strain>
    </source>
</reference>